<dbReference type="Proteomes" id="UP001589867">
    <property type="component" value="Unassembled WGS sequence"/>
</dbReference>
<comment type="caution">
    <text evidence="1">The sequence shown here is derived from an EMBL/GenBank/DDBJ whole genome shotgun (WGS) entry which is preliminary data.</text>
</comment>
<name>A0ABV6LWK4_9ACTN</name>
<organism evidence="1 2">
    <name type="scientific">Phytohabitans kaempferiae</name>
    <dbReference type="NCBI Taxonomy" id="1620943"/>
    <lineage>
        <taxon>Bacteria</taxon>
        <taxon>Bacillati</taxon>
        <taxon>Actinomycetota</taxon>
        <taxon>Actinomycetes</taxon>
        <taxon>Micromonosporales</taxon>
        <taxon>Micromonosporaceae</taxon>
    </lineage>
</organism>
<keyword evidence="2" id="KW-1185">Reference proteome</keyword>
<reference evidence="1 2" key="1">
    <citation type="submission" date="2024-09" db="EMBL/GenBank/DDBJ databases">
        <authorList>
            <person name="Sun Q."/>
            <person name="Mori K."/>
        </authorList>
    </citation>
    <scope>NUCLEOTIDE SEQUENCE [LARGE SCALE GENOMIC DNA]</scope>
    <source>
        <strain evidence="1 2">TBRC 3947</strain>
    </source>
</reference>
<dbReference type="EMBL" id="JBHLUH010000004">
    <property type="protein sequence ID" value="MFC0526608.1"/>
    <property type="molecule type" value="Genomic_DNA"/>
</dbReference>
<dbReference type="RefSeq" id="WP_377244799.1">
    <property type="nucleotide sequence ID" value="NZ_JBHLUH010000004.1"/>
</dbReference>
<gene>
    <name evidence="1" type="ORF">ACFFIA_02910</name>
</gene>
<protein>
    <submittedName>
        <fullName evidence="1">Uncharacterized protein</fullName>
    </submittedName>
</protein>
<accession>A0ABV6LWK4</accession>
<sequence>MFAVLSLSSVPADAVEVSGNVRVTDRPGAPGEIVQQIESQTGKPLGVLHKVIAIDDGGMGLTADQAAALIEGRDVDGLRVLGVMHGGAELHNTTMADLLDGVVDGWSDPRTRASHLLLVTEDGEIREWCLTMCIGTWAPAWWCTLVRSPQL</sequence>
<evidence type="ECO:0000313" key="2">
    <source>
        <dbReference type="Proteomes" id="UP001589867"/>
    </source>
</evidence>
<proteinExistence type="predicted"/>
<evidence type="ECO:0000313" key="1">
    <source>
        <dbReference type="EMBL" id="MFC0526608.1"/>
    </source>
</evidence>